<feature type="transmembrane region" description="Helical" evidence="1">
    <location>
        <begin position="21"/>
        <end position="41"/>
    </location>
</feature>
<protein>
    <submittedName>
        <fullName evidence="2">Uncharacterized protein</fullName>
    </submittedName>
</protein>
<organism evidence="2 3">
    <name type="scientific">Folsomia candida</name>
    <name type="common">Springtail</name>
    <dbReference type="NCBI Taxonomy" id="158441"/>
    <lineage>
        <taxon>Eukaryota</taxon>
        <taxon>Metazoa</taxon>
        <taxon>Ecdysozoa</taxon>
        <taxon>Arthropoda</taxon>
        <taxon>Hexapoda</taxon>
        <taxon>Collembola</taxon>
        <taxon>Entomobryomorpha</taxon>
        <taxon>Isotomoidea</taxon>
        <taxon>Isotomidae</taxon>
        <taxon>Proisotominae</taxon>
        <taxon>Folsomia</taxon>
    </lineage>
</organism>
<proteinExistence type="predicted"/>
<evidence type="ECO:0000256" key="1">
    <source>
        <dbReference type="SAM" id="Phobius"/>
    </source>
</evidence>
<keyword evidence="3" id="KW-1185">Reference proteome</keyword>
<feature type="transmembrane region" description="Helical" evidence="1">
    <location>
        <begin position="47"/>
        <end position="70"/>
    </location>
</feature>
<name>A0A226EWV9_FOLCA</name>
<accession>A0A226EWV9</accession>
<keyword evidence="1" id="KW-0812">Transmembrane</keyword>
<comment type="caution">
    <text evidence="2">The sequence shown here is derived from an EMBL/GenBank/DDBJ whole genome shotgun (WGS) entry which is preliminary data.</text>
</comment>
<reference evidence="2 3" key="1">
    <citation type="submission" date="2015-12" db="EMBL/GenBank/DDBJ databases">
        <title>The genome of Folsomia candida.</title>
        <authorList>
            <person name="Faddeeva A."/>
            <person name="Derks M.F."/>
            <person name="Anvar Y."/>
            <person name="Smit S."/>
            <person name="Van Straalen N."/>
            <person name="Roelofs D."/>
        </authorList>
    </citation>
    <scope>NUCLEOTIDE SEQUENCE [LARGE SCALE GENOMIC DNA]</scope>
    <source>
        <strain evidence="2 3">VU population</strain>
        <tissue evidence="2">Whole body</tissue>
    </source>
</reference>
<keyword evidence="1" id="KW-1133">Transmembrane helix</keyword>
<evidence type="ECO:0000313" key="3">
    <source>
        <dbReference type="Proteomes" id="UP000198287"/>
    </source>
</evidence>
<keyword evidence="1" id="KW-0472">Membrane</keyword>
<dbReference type="EMBL" id="LNIX01000001">
    <property type="protein sequence ID" value="OXA62093.1"/>
    <property type="molecule type" value="Genomic_DNA"/>
</dbReference>
<sequence>MGTYRQLQVTNQVINQLNGEILPVLILLIVVASVMMGFMIVKMTGRVPGMLVFLEVTLTFAILLFIEIGFPLMSDVIRKSADFIRAVKLDEGCSSYRKRQVKSCQHLKILSTALLENWY</sequence>
<gene>
    <name evidence="2" type="ORF">Fcan01_00529</name>
</gene>
<evidence type="ECO:0000313" key="2">
    <source>
        <dbReference type="EMBL" id="OXA62093.1"/>
    </source>
</evidence>
<dbReference type="Proteomes" id="UP000198287">
    <property type="component" value="Unassembled WGS sequence"/>
</dbReference>
<dbReference type="AlphaFoldDB" id="A0A226EWV9"/>